<dbReference type="InterPro" id="IPR029030">
    <property type="entry name" value="Caspase-like_dom_sf"/>
</dbReference>
<evidence type="ECO:0000256" key="3">
    <source>
        <dbReference type="ARBA" id="ARBA00022703"/>
    </source>
</evidence>
<keyword evidence="3" id="KW-0053">Apoptosis</keyword>
<organism evidence="11">
    <name type="scientific">Sipha flava</name>
    <name type="common">yellow sugarcane aphid</name>
    <dbReference type="NCBI Taxonomy" id="143950"/>
    <lineage>
        <taxon>Eukaryota</taxon>
        <taxon>Metazoa</taxon>
        <taxon>Ecdysozoa</taxon>
        <taxon>Arthropoda</taxon>
        <taxon>Hexapoda</taxon>
        <taxon>Insecta</taxon>
        <taxon>Pterygota</taxon>
        <taxon>Neoptera</taxon>
        <taxon>Paraneoptera</taxon>
        <taxon>Hemiptera</taxon>
        <taxon>Sternorrhyncha</taxon>
        <taxon>Aphidomorpha</taxon>
        <taxon>Aphidoidea</taxon>
        <taxon>Aphididae</taxon>
        <taxon>Sipha</taxon>
    </lineage>
</organism>
<dbReference type="InterPro" id="IPR011029">
    <property type="entry name" value="DEATH-like_dom_sf"/>
</dbReference>
<dbReference type="InterPro" id="IPR011600">
    <property type="entry name" value="Pept_C14_caspase"/>
</dbReference>
<gene>
    <name evidence="11" type="primary">CASP2</name>
    <name evidence="13" type="synonym">LOC112682086</name>
    <name evidence="11" type="ORF">g.81942</name>
</gene>
<evidence type="ECO:0000256" key="6">
    <source>
        <dbReference type="ARBA" id="ARBA00023145"/>
    </source>
</evidence>
<dbReference type="PANTHER" id="PTHR47901">
    <property type="entry name" value="CASPASE RECRUITMENT DOMAIN-CONTAINING PROTEIN 18"/>
    <property type="match status" value="1"/>
</dbReference>
<feature type="domain" description="CARD" evidence="10">
    <location>
        <begin position="1"/>
        <end position="91"/>
    </location>
</feature>
<comment type="similarity">
    <text evidence="1 7">Belongs to the peptidase C14A family.</text>
</comment>
<reference evidence="13" key="2">
    <citation type="submission" date="2025-04" db="UniProtKB">
        <authorList>
            <consortium name="RefSeq"/>
        </authorList>
    </citation>
    <scope>IDENTIFICATION</scope>
    <source>
        <tissue evidence="13">Whole body</tissue>
    </source>
</reference>
<evidence type="ECO:0000259" key="8">
    <source>
        <dbReference type="PROSITE" id="PS50207"/>
    </source>
</evidence>
<dbReference type="InterPro" id="IPR001309">
    <property type="entry name" value="Pept_C14_p20"/>
</dbReference>
<dbReference type="InterPro" id="IPR015917">
    <property type="entry name" value="Pept_C14A"/>
</dbReference>
<evidence type="ECO:0000256" key="2">
    <source>
        <dbReference type="ARBA" id="ARBA00022670"/>
    </source>
</evidence>
<dbReference type="GO" id="GO:0004197">
    <property type="term" value="F:cysteine-type endopeptidase activity"/>
    <property type="evidence" value="ECO:0007669"/>
    <property type="project" value="InterPro"/>
</dbReference>
<accession>A0A2S2R2R7</accession>
<dbReference type="GO" id="GO:0006508">
    <property type="term" value="P:proteolysis"/>
    <property type="evidence" value="ECO:0007669"/>
    <property type="project" value="UniProtKB-KW"/>
</dbReference>
<dbReference type="GO" id="GO:0006915">
    <property type="term" value="P:apoptotic process"/>
    <property type="evidence" value="ECO:0007669"/>
    <property type="project" value="UniProtKB-KW"/>
</dbReference>
<evidence type="ECO:0000259" key="9">
    <source>
        <dbReference type="PROSITE" id="PS50208"/>
    </source>
</evidence>
<dbReference type="Gene3D" id="3.40.50.1460">
    <property type="match status" value="1"/>
</dbReference>
<sequence>MEKQHRELINNNMSDLVYFTSNVEAIVNNLLEKNIINKWMKDYVLRPKETKLQKRNLYKVIQGRGPKAFSALCRTLEDTSNITARNIILSSKSSIETTEYKSDDLLNNEISNIDLNNVKPYVKIHPQRRRMDVNDENLPIRAYPMGSNPKGYALILNINKIINKEERTGSNVDVASLMQLFKGLGYVIDLKVDSTEKELKEIIKQFVENCNKAKIDSIVVFIMSHGEAGKDSTRSSDILTADGVRFNTDWLVEQFEPNKSKRNVPKLFFVQACRGGNSDHGWKSFDNGNNQLQNDSTTTTINSSIGHIVNRRYENVFIANATVPGYNAKRDPVEGSWFVQKLCEVISENAWELDLNSMMKMVDTEVRKLNSVEHGFQTTEWTYRGFNKKFYFNPGLYDDNSDQ</sequence>
<keyword evidence="6" id="KW-0865">Zymogen</keyword>
<dbReference type="InterPro" id="IPR002398">
    <property type="entry name" value="Pept_C14"/>
</dbReference>
<dbReference type="RefSeq" id="XP_025408342.1">
    <property type="nucleotide sequence ID" value="XM_025552557.1"/>
</dbReference>
<evidence type="ECO:0000313" key="11">
    <source>
        <dbReference type="EMBL" id="MBY84288.1"/>
    </source>
</evidence>
<dbReference type="PROSITE" id="PS50208">
    <property type="entry name" value="CASPASE_P20"/>
    <property type="match status" value="1"/>
</dbReference>
<dbReference type="PRINTS" id="PR00376">
    <property type="entry name" value="IL1BCENZYME"/>
</dbReference>
<evidence type="ECO:0000256" key="5">
    <source>
        <dbReference type="ARBA" id="ARBA00022807"/>
    </source>
</evidence>
<dbReference type="InterPro" id="IPR001315">
    <property type="entry name" value="CARD"/>
</dbReference>
<keyword evidence="2" id="KW-0645">Protease</keyword>
<dbReference type="SMART" id="SM00115">
    <property type="entry name" value="CASc"/>
    <property type="match status" value="1"/>
</dbReference>
<reference evidence="11" key="1">
    <citation type="submission" date="2018-04" db="EMBL/GenBank/DDBJ databases">
        <title>Transcriptome assembly of Sipha flava.</title>
        <authorList>
            <person name="Scully E.D."/>
            <person name="Geib S.M."/>
            <person name="Palmer N.A."/>
            <person name="Koch K."/>
            <person name="Bradshaw J."/>
            <person name="Heng-Moss T."/>
            <person name="Sarath G."/>
        </authorList>
    </citation>
    <scope>NUCLEOTIDE SEQUENCE</scope>
</reference>
<keyword evidence="12" id="KW-1185">Reference proteome</keyword>
<dbReference type="PROSITE" id="PS50207">
    <property type="entry name" value="CASPASE_P10"/>
    <property type="match status" value="1"/>
</dbReference>
<feature type="domain" description="Caspase family p10" evidence="8">
    <location>
        <begin position="315"/>
        <end position="394"/>
    </location>
</feature>
<dbReference type="OrthoDB" id="6097640at2759"/>
<evidence type="ECO:0000313" key="12">
    <source>
        <dbReference type="Proteomes" id="UP000694846"/>
    </source>
</evidence>
<evidence type="ECO:0000256" key="7">
    <source>
        <dbReference type="RuleBase" id="RU003971"/>
    </source>
</evidence>
<evidence type="ECO:0000256" key="1">
    <source>
        <dbReference type="ARBA" id="ARBA00010134"/>
    </source>
</evidence>
<dbReference type="InterPro" id="IPR002138">
    <property type="entry name" value="Pept_C14_p10"/>
</dbReference>
<feature type="domain" description="Caspase family p20" evidence="9">
    <location>
        <begin position="149"/>
        <end position="277"/>
    </location>
</feature>
<evidence type="ECO:0000313" key="13">
    <source>
        <dbReference type="RefSeq" id="XP_025408342.1"/>
    </source>
</evidence>
<protein>
    <submittedName>
        <fullName evidence="11">Caspase-2</fullName>
    </submittedName>
    <submittedName>
        <fullName evidence="13">Caspase-3-like</fullName>
    </submittedName>
</protein>
<dbReference type="GO" id="GO:0042981">
    <property type="term" value="P:regulation of apoptotic process"/>
    <property type="evidence" value="ECO:0007669"/>
    <property type="project" value="InterPro"/>
</dbReference>
<dbReference type="PANTHER" id="PTHR47901:SF8">
    <property type="entry name" value="CASPASE-3"/>
    <property type="match status" value="1"/>
</dbReference>
<dbReference type="SUPFAM" id="SSF52129">
    <property type="entry name" value="Caspase-like"/>
    <property type="match status" value="1"/>
</dbReference>
<dbReference type="Pfam" id="PF00619">
    <property type="entry name" value="CARD"/>
    <property type="match status" value="1"/>
</dbReference>
<keyword evidence="5" id="KW-0788">Thiol protease</keyword>
<dbReference type="SUPFAM" id="SSF47986">
    <property type="entry name" value="DEATH domain"/>
    <property type="match status" value="1"/>
</dbReference>
<dbReference type="CDD" id="cd01671">
    <property type="entry name" value="CARD"/>
    <property type="match status" value="1"/>
</dbReference>
<dbReference type="Pfam" id="PF00656">
    <property type="entry name" value="Peptidase_C14"/>
    <property type="match status" value="1"/>
</dbReference>
<dbReference type="Proteomes" id="UP000694846">
    <property type="component" value="Unplaced"/>
</dbReference>
<name>A0A2S2R2R7_9HEMI</name>
<evidence type="ECO:0000256" key="4">
    <source>
        <dbReference type="ARBA" id="ARBA00022801"/>
    </source>
</evidence>
<dbReference type="EMBL" id="GGMS01015085">
    <property type="protein sequence ID" value="MBY84288.1"/>
    <property type="molecule type" value="Transcribed_RNA"/>
</dbReference>
<keyword evidence="4" id="KW-0378">Hydrolase</keyword>
<dbReference type="PROSITE" id="PS50209">
    <property type="entry name" value="CARD"/>
    <property type="match status" value="1"/>
</dbReference>
<dbReference type="Gene3D" id="1.10.533.10">
    <property type="entry name" value="Death Domain, Fas"/>
    <property type="match status" value="1"/>
</dbReference>
<dbReference type="AlphaFoldDB" id="A0A2S2R2R7"/>
<evidence type="ECO:0000259" key="10">
    <source>
        <dbReference type="PROSITE" id="PS50209"/>
    </source>
</evidence>
<proteinExistence type="inferred from homology"/>